<evidence type="ECO:0000259" key="8">
    <source>
        <dbReference type="Pfam" id="PF02753"/>
    </source>
</evidence>
<dbReference type="Pfam" id="PF02753">
    <property type="entry name" value="PapD_C"/>
    <property type="match status" value="1"/>
</dbReference>
<evidence type="ECO:0000256" key="5">
    <source>
        <dbReference type="ARBA" id="ARBA00022764"/>
    </source>
</evidence>
<dbReference type="PANTHER" id="PTHR30251:SF0">
    <property type="entry name" value="FIMBRIAL CHAPERONE PROTEIN ELFD-RELATED"/>
    <property type="match status" value="1"/>
</dbReference>
<evidence type="ECO:0000256" key="2">
    <source>
        <dbReference type="ARBA" id="ARBA00007399"/>
    </source>
</evidence>
<proteinExistence type="inferred from homology"/>
<evidence type="ECO:0000256" key="1">
    <source>
        <dbReference type="ARBA" id="ARBA00004418"/>
    </source>
</evidence>
<dbReference type="InterPro" id="IPR036316">
    <property type="entry name" value="Pili_assmbl_chap_C_dom_sf"/>
</dbReference>
<dbReference type="InterPro" id="IPR016148">
    <property type="entry name" value="Pili_assmbl_chaperone_C"/>
</dbReference>
<comment type="subcellular location">
    <subcellularLocation>
        <location evidence="1">Periplasm</location>
    </subcellularLocation>
</comment>
<evidence type="ECO:0000313" key="9">
    <source>
        <dbReference type="EMBL" id="NGF43735.1"/>
    </source>
</evidence>
<dbReference type="FunFam" id="2.60.40.10:FF:000458">
    <property type="entry name" value="Molecular chaperone FimC"/>
    <property type="match status" value="1"/>
</dbReference>
<dbReference type="InterPro" id="IPR013783">
    <property type="entry name" value="Ig-like_fold"/>
</dbReference>
<keyword evidence="4" id="KW-0732">Signal</keyword>
<keyword evidence="3" id="KW-1029">Fimbrium biogenesis</keyword>
<dbReference type="PANTHER" id="PTHR30251">
    <property type="entry name" value="PILUS ASSEMBLY CHAPERONE"/>
    <property type="match status" value="1"/>
</dbReference>
<dbReference type="InterPro" id="IPR001829">
    <property type="entry name" value="Pili_assmbl_chaperone_bac"/>
</dbReference>
<dbReference type="InterPro" id="IPR008962">
    <property type="entry name" value="PapD-like_sf"/>
</dbReference>
<accession>A0A6G4MRA8</accession>
<dbReference type="GO" id="GO:0030288">
    <property type="term" value="C:outer membrane-bounded periplasmic space"/>
    <property type="evidence" value="ECO:0007669"/>
    <property type="project" value="InterPro"/>
</dbReference>
<evidence type="ECO:0000256" key="4">
    <source>
        <dbReference type="ARBA" id="ARBA00022729"/>
    </source>
</evidence>
<gene>
    <name evidence="9" type="ORF">G5635_15120</name>
</gene>
<dbReference type="RefSeq" id="WP_023295470.1">
    <property type="nucleotide sequence ID" value="NZ_CABGUG010000012.1"/>
</dbReference>
<dbReference type="GO" id="GO:0071555">
    <property type="term" value="P:cell wall organization"/>
    <property type="evidence" value="ECO:0007669"/>
    <property type="project" value="InterPro"/>
</dbReference>
<dbReference type="InterPro" id="IPR016147">
    <property type="entry name" value="Pili_assmbl_chaperone_N"/>
</dbReference>
<name>A0A155DKJ1_9ENTR</name>
<evidence type="ECO:0000256" key="6">
    <source>
        <dbReference type="ARBA" id="ARBA00023186"/>
    </source>
</evidence>
<keyword evidence="5" id="KW-0574">Periplasm</keyword>
<comment type="similarity">
    <text evidence="2">Belongs to the periplasmic pilus chaperone family.</text>
</comment>
<organism evidence="9">
    <name type="scientific">Enterobacter hormaechei</name>
    <dbReference type="NCBI Taxonomy" id="158836"/>
    <lineage>
        <taxon>Bacteria</taxon>
        <taxon>Pseudomonadati</taxon>
        <taxon>Pseudomonadota</taxon>
        <taxon>Gammaproteobacteria</taxon>
        <taxon>Enterobacterales</taxon>
        <taxon>Enterobacteriaceae</taxon>
        <taxon>Enterobacter</taxon>
        <taxon>Enterobacter cloacae complex</taxon>
    </lineage>
</organism>
<feature type="domain" description="Pili assembly chaperone N-terminal" evidence="7">
    <location>
        <begin position="34"/>
        <end position="152"/>
    </location>
</feature>
<evidence type="ECO:0000256" key="3">
    <source>
        <dbReference type="ARBA" id="ARBA00022558"/>
    </source>
</evidence>
<reference evidence="9" key="1">
    <citation type="submission" date="2020-02" db="EMBL/GenBank/DDBJ databases">
        <title>WGS of Carbapenem-Resistant Enterobacteriaceae.</title>
        <authorList>
            <person name="Tokajian S."/>
            <person name="El Chaar M."/>
            <person name="El Khoury M."/>
        </authorList>
    </citation>
    <scope>NUCLEOTIDE SEQUENCE</scope>
    <source>
        <strain evidence="9">EHM_71</strain>
    </source>
</reference>
<dbReference type="AlphaFoldDB" id="A0A155DKJ1"/>
<dbReference type="PRINTS" id="PR00969">
    <property type="entry name" value="CHAPERONPILI"/>
</dbReference>
<dbReference type="SUPFAM" id="SSF49584">
    <property type="entry name" value="Periplasmic chaperone C-domain"/>
    <property type="match status" value="1"/>
</dbReference>
<protein>
    <submittedName>
        <fullName evidence="9">Fimbria/pilus periplasmic chaperone</fullName>
    </submittedName>
</protein>
<comment type="caution">
    <text evidence="9">The sequence shown here is derived from an EMBL/GenBank/DDBJ whole genome shotgun (WGS) entry which is preliminary data.</text>
</comment>
<dbReference type="Gene3D" id="2.60.40.10">
    <property type="entry name" value="Immunoglobulins"/>
    <property type="match status" value="2"/>
</dbReference>
<accession>A0A155DKJ1</accession>
<keyword evidence="6" id="KW-0143">Chaperone</keyword>
<dbReference type="Pfam" id="PF00345">
    <property type="entry name" value="PapD_N"/>
    <property type="match status" value="1"/>
</dbReference>
<dbReference type="InterPro" id="IPR050643">
    <property type="entry name" value="Periplasmic_pilus_chap"/>
</dbReference>
<feature type="domain" description="Pili assembly chaperone C-terminal" evidence="8">
    <location>
        <begin position="174"/>
        <end position="229"/>
    </location>
</feature>
<dbReference type="EMBL" id="JAAJRM010000004">
    <property type="protein sequence ID" value="NGF43735.1"/>
    <property type="molecule type" value="Genomic_DNA"/>
</dbReference>
<evidence type="ECO:0000259" key="7">
    <source>
        <dbReference type="Pfam" id="PF00345"/>
    </source>
</evidence>
<dbReference type="SUPFAM" id="SSF49354">
    <property type="entry name" value="PapD-like"/>
    <property type="match status" value="1"/>
</dbReference>
<sequence length="236" mass="25093">MRIITSRCKLTRLIAGALTALFAMGMAGSASAGGIALGGTRVIYPQGDKQASLAIINSSTNTTFLIQSWVSNAEGAKSADFVITPPLFVIHPKKENTLRIMYVGPDLPVDRESVFYLNSKAIPSVEKNKLSGNTLQIATQSVIKLFIRPKKLPSLSIDAPKTLTCSVTNGKVTITNPSPYYVSLVQFFVGSTQLANNMVAPKNNLVVEIPGGGTGSVRFQTVNDFGANTPVQSCAK</sequence>